<organism evidence="1">
    <name type="scientific">uncultured Desulfobacterium sp</name>
    <dbReference type="NCBI Taxonomy" id="201089"/>
    <lineage>
        <taxon>Bacteria</taxon>
        <taxon>Pseudomonadati</taxon>
        <taxon>Thermodesulfobacteriota</taxon>
        <taxon>Desulfobacteria</taxon>
        <taxon>Desulfobacterales</taxon>
        <taxon>Desulfobacteriaceae</taxon>
        <taxon>Desulfobacterium</taxon>
        <taxon>environmental samples</taxon>
    </lineage>
</organism>
<sequence>MKAFECQTCGECCYGEGGISVSDEEVKRISAFLGLTSEEFLTASCEKRNGRLYIRTGDDGFCRYYSKEKSCLIHPVKPDRCCLWPFFPAIVNDRDNWELAKEACPGINTNCPFEEFVRQARRLSSVMRTGK</sequence>
<accession>A0A445N0E7</accession>
<dbReference type="Pfam" id="PF03692">
    <property type="entry name" value="CxxCxxCC"/>
    <property type="match status" value="1"/>
</dbReference>
<dbReference type="AlphaFoldDB" id="A0A445N0E7"/>
<name>A0A445N0E7_9BACT</name>
<dbReference type="PANTHER" id="PTHR35866:SF1">
    <property type="entry name" value="YKGJ FAMILY CYSTEINE CLUSTER PROTEIN"/>
    <property type="match status" value="1"/>
</dbReference>
<gene>
    <name evidence="1" type="ORF">PITCH_A50018</name>
</gene>
<protein>
    <recommendedName>
        <fullName evidence="2">YkgJ family cysteine cluster protein</fullName>
    </recommendedName>
</protein>
<dbReference type="EMBL" id="OJIN01000192">
    <property type="protein sequence ID" value="SPD75216.1"/>
    <property type="molecule type" value="Genomic_DNA"/>
</dbReference>
<dbReference type="PANTHER" id="PTHR35866">
    <property type="entry name" value="PUTATIVE-RELATED"/>
    <property type="match status" value="1"/>
</dbReference>
<proteinExistence type="predicted"/>
<reference evidence="1" key="1">
    <citation type="submission" date="2018-01" db="EMBL/GenBank/DDBJ databases">
        <authorList>
            <person name="Regsiter A."/>
            <person name="William W."/>
        </authorList>
    </citation>
    <scope>NUCLEOTIDE SEQUENCE</scope>
    <source>
        <strain evidence="1">TRIP AH-1</strain>
    </source>
</reference>
<evidence type="ECO:0008006" key="2">
    <source>
        <dbReference type="Google" id="ProtNLM"/>
    </source>
</evidence>
<evidence type="ECO:0000313" key="1">
    <source>
        <dbReference type="EMBL" id="SPD75216.1"/>
    </source>
</evidence>
<dbReference type="InterPro" id="IPR005358">
    <property type="entry name" value="Puta_zinc/iron-chelating_dom"/>
</dbReference>